<dbReference type="PRINTS" id="PR01713">
    <property type="entry name" value="NUCEPIMERASE"/>
</dbReference>
<evidence type="ECO:0000259" key="1">
    <source>
        <dbReference type="Pfam" id="PF01370"/>
    </source>
</evidence>
<accession>A0A6M0REF9</accession>
<name>A0A6M0REF9_9CYAN</name>
<keyword evidence="3" id="KW-1185">Reference proteome</keyword>
<dbReference type="EMBL" id="QXHD01000003">
    <property type="protein sequence ID" value="NEZ54627.1"/>
    <property type="molecule type" value="Genomic_DNA"/>
</dbReference>
<dbReference type="InterPro" id="IPR001509">
    <property type="entry name" value="Epimerase_deHydtase"/>
</dbReference>
<dbReference type="SUPFAM" id="SSF51735">
    <property type="entry name" value="NAD(P)-binding Rossmann-fold domains"/>
    <property type="match status" value="1"/>
</dbReference>
<dbReference type="InterPro" id="IPR050177">
    <property type="entry name" value="Lipid_A_modif_metabolic_enz"/>
</dbReference>
<dbReference type="PANTHER" id="PTHR43245">
    <property type="entry name" value="BIFUNCTIONAL POLYMYXIN RESISTANCE PROTEIN ARNA"/>
    <property type="match status" value="1"/>
</dbReference>
<dbReference type="Gene3D" id="3.90.25.10">
    <property type="entry name" value="UDP-galactose 4-epimerase, domain 1"/>
    <property type="match status" value="1"/>
</dbReference>
<evidence type="ECO:0000313" key="2">
    <source>
        <dbReference type="EMBL" id="NEZ54627.1"/>
    </source>
</evidence>
<reference evidence="2 3" key="1">
    <citation type="journal article" date="2020" name="Microb. Ecol.">
        <title>Ecogenomics of the Marine Benthic Filamentous Cyanobacterium Adonisia.</title>
        <authorList>
            <person name="Walter J.M."/>
            <person name="Coutinho F.H."/>
            <person name="Leomil L."/>
            <person name="Hargreaves P.I."/>
            <person name="Campeao M.E."/>
            <person name="Vieira V.V."/>
            <person name="Silva B.S."/>
            <person name="Fistarol G.O."/>
            <person name="Salomon P.S."/>
            <person name="Sawabe T."/>
            <person name="Mino S."/>
            <person name="Hosokawa M."/>
            <person name="Miyashita H."/>
            <person name="Maruyama F."/>
            <person name="van Verk M.C."/>
            <person name="Dutilh B.E."/>
            <person name="Thompson C.C."/>
            <person name="Thompson F.L."/>
        </authorList>
    </citation>
    <scope>NUCLEOTIDE SEQUENCE [LARGE SCALE GENOMIC DNA]</scope>
    <source>
        <strain evidence="2 3">CCMR0081</strain>
    </source>
</reference>
<sequence length="309" mass="33376">MNGLKCAVLGGGGFIGTNLCQALVTAGANVKAFGRSANFPDALAGVDWTTGDFQDVSALAKLIQGCEIVFHLISNTSPATSNQDPALDLTVNTLGSLNLLNLCRYSDTVRKVIFISSGGTVYGIPKCLPISETAPTDPICAYGISKLAIEKYLALYNHLYGLDYLILRVSNPYGQFQTSRKNQGVVSAFLAKAIKGESLEIWGDGNVVRDYIFVDDVVTALIKAIDYSGEQRIFNIGSGVGKSINQIIDDIVLLLGRPLSRSYQSGRKVDVPANVLDITLAQKLMSFQPAIDWMAGLQKTLYWLECVKH</sequence>
<evidence type="ECO:0000313" key="3">
    <source>
        <dbReference type="Proteomes" id="UP000481033"/>
    </source>
</evidence>
<dbReference type="PANTHER" id="PTHR43245:SF13">
    <property type="entry name" value="UDP-D-APIOSE_UDP-D-XYLOSE SYNTHASE 2"/>
    <property type="match status" value="1"/>
</dbReference>
<feature type="domain" description="NAD-dependent epimerase/dehydratase" evidence="1">
    <location>
        <begin position="8"/>
        <end position="237"/>
    </location>
</feature>
<dbReference type="AlphaFoldDB" id="A0A6M0REF9"/>
<dbReference type="Proteomes" id="UP000481033">
    <property type="component" value="Unassembled WGS sequence"/>
</dbReference>
<dbReference type="Pfam" id="PF01370">
    <property type="entry name" value="Epimerase"/>
    <property type="match status" value="1"/>
</dbReference>
<proteinExistence type="predicted"/>
<organism evidence="2 3">
    <name type="scientific">Adonisia turfae CCMR0081</name>
    <dbReference type="NCBI Taxonomy" id="2292702"/>
    <lineage>
        <taxon>Bacteria</taxon>
        <taxon>Bacillati</taxon>
        <taxon>Cyanobacteriota</taxon>
        <taxon>Adonisia</taxon>
        <taxon>Adonisia turfae</taxon>
    </lineage>
</organism>
<gene>
    <name evidence="2" type="ORF">DXZ20_02750</name>
</gene>
<dbReference type="InterPro" id="IPR036291">
    <property type="entry name" value="NAD(P)-bd_dom_sf"/>
</dbReference>
<comment type="caution">
    <text evidence="2">The sequence shown here is derived from an EMBL/GenBank/DDBJ whole genome shotgun (WGS) entry which is preliminary data.</text>
</comment>
<protein>
    <submittedName>
        <fullName evidence="2">NAD-dependent epimerase/dehydratase family protein</fullName>
    </submittedName>
</protein>
<dbReference type="Gene3D" id="3.40.50.720">
    <property type="entry name" value="NAD(P)-binding Rossmann-like Domain"/>
    <property type="match status" value="1"/>
</dbReference>